<sequence length="256" mass="29308">MLRRVLILFGNELNTEQLLETGKRLKERYNCEVKGLYVKDVRKHEIIPPSVEGLVIDPSSRYIVEEWDRFENEQIEKLKETLADFASEDLVIREGITPDTALEELKAYDMLIVGKGGRISADLKELLKYHYKPLIIVGEKPIDLDCALLANDKSFRINKSFFRFMSIFDDVTEFGSVSVGLEQEEDDSLKEYLKGSNKVIREREVEGDEYEEIEKAAENCGILIMGDLTHSYILEKITGHAGVKLIENLKISIFIA</sequence>
<accession>A0A9W6GPV3</accession>
<protein>
    <recommendedName>
        <fullName evidence="3">Universal stress protein family protein</fullName>
    </recommendedName>
</protein>
<dbReference type="Proteomes" id="UP001144471">
    <property type="component" value="Unassembled WGS sequence"/>
</dbReference>
<organism evidence="1 2">
    <name type="scientific">Propionigenium maris DSM 9537</name>
    <dbReference type="NCBI Taxonomy" id="1123000"/>
    <lineage>
        <taxon>Bacteria</taxon>
        <taxon>Fusobacteriati</taxon>
        <taxon>Fusobacteriota</taxon>
        <taxon>Fusobacteriia</taxon>
        <taxon>Fusobacteriales</taxon>
        <taxon>Fusobacteriaceae</taxon>
        <taxon>Propionigenium</taxon>
    </lineage>
</organism>
<keyword evidence="2" id="KW-1185">Reference proteome</keyword>
<evidence type="ECO:0000313" key="1">
    <source>
        <dbReference type="EMBL" id="GLI58285.1"/>
    </source>
</evidence>
<evidence type="ECO:0008006" key="3">
    <source>
        <dbReference type="Google" id="ProtNLM"/>
    </source>
</evidence>
<dbReference type="SUPFAM" id="SSF52402">
    <property type="entry name" value="Adenine nucleotide alpha hydrolases-like"/>
    <property type="match status" value="1"/>
</dbReference>
<proteinExistence type="predicted"/>
<reference evidence="1" key="1">
    <citation type="submission" date="2022-12" db="EMBL/GenBank/DDBJ databases">
        <title>Reference genome sequencing for broad-spectrum identification of bacterial and archaeal isolates by mass spectrometry.</title>
        <authorList>
            <person name="Sekiguchi Y."/>
            <person name="Tourlousse D.M."/>
        </authorList>
    </citation>
    <scope>NUCLEOTIDE SEQUENCE</scope>
    <source>
        <strain evidence="1">10succ1</strain>
    </source>
</reference>
<dbReference type="RefSeq" id="WP_281838018.1">
    <property type="nucleotide sequence ID" value="NZ_BSDY01000043.1"/>
</dbReference>
<name>A0A9W6GPV3_9FUSO</name>
<evidence type="ECO:0000313" key="2">
    <source>
        <dbReference type="Proteomes" id="UP001144471"/>
    </source>
</evidence>
<dbReference type="EMBL" id="BSDY01000043">
    <property type="protein sequence ID" value="GLI58285.1"/>
    <property type="molecule type" value="Genomic_DNA"/>
</dbReference>
<gene>
    <name evidence="1" type="ORF">PM10SUCC1_37990</name>
</gene>
<dbReference type="Gene3D" id="3.40.50.12370">
    <property type="match status" value="1"/>
</dbReference>
<dbReference type="AlphaFoldDB" id="A0A9W6GPV3"/>
<comment type="caution">
    <text evidence="1">The sequence shown here is derived from an EMBL/GenBank/DDBJ whole genome shotgun (WGS) entry which is preliminary data.</text>
</comment>